<organism evidence="2 3">
    <name type="scientific">Mycena alexandri</name>
    <dbReference type="NCBI Taxonomy" id="1745969"/>
    <lineage>
        <taxon>Eukaryota</taxon>
        <taxon>Fungi</taxon>
        <taxon>Dikarya</taxon>
        <taxon>Basidiomycota</taxon>
        <taxon>Agaricomycotina</taxon>
        <taxon>Agaricomycetes</taxon>
        <taxon>Agaricomycetidae</taxon>
        <taxon>Agaricales</taxon>
        <taxon>Marasmiineae</taxon>
        <taxon>Mycenaceae</taxon>
        <taxon>Mycena</taxon>
    </lineage>
</organism>
<dbReference type="PANTHER" id="PTHR37171">
    <property type="entry name" value="SERINE/THREONINE-PROTEIN KINASE YRZF-RELATED"/>
    <property type="match status" value="1"/>
</dbReference>
<proteinExistence type="predicted"/>
<evidence type="ECO:0000256" key="1">
    <source>
        <dbReference type="SAM" id="MobiDB-lite"/>
    </source>
</evidence>
<reference evidence="2" key="1">
    <citation type="submission" date="2023-03" db="EMBL/GenBank/DDBJ databases">
        <title>Massive genome expansion in bonnet fungi (Mycena s.s.) driven by repeated elements and novel gene families across ecological guilds.</title>
        <authorList>
            <consortium name="Lawrence Berkeley National Laboratory"/>
            <person name="Harder C.B."/>
            <person name="Miyauchi S."/>
            <person name="Viragh M."/>
            <person name="Kuo A."/>
            <person name="Thoen E."/>
            <person name="Andreopoulos B."/>
            <person name="Lu D."/>
            <person name="Skrede I."/>
            <person name="Drula E."/>
            <person name="Henrissat B."/>
            <person name="Morin E."/>
            <person name="Kohler A."/>
            <person name="Barry K."/>
            <person name="LaButti K."/>
            <person name="Morin E."/>
            <person name="Salamov A."/>
            <person name="Lipzen A."/>
            <person name="Mereny Z."/>
            <person name="Hegedus B."/>
            <person name="Baldrian P."/>
            <person name="Stursova M."/>
            <person name="Weitz H."/>
            <person name="Taylor A."/>
            <person name="Grigoriev I.V."/>
            <person name="Nagy L.G."/>
            <person name="Martin F."/>
            <person name="Kauserud H."/>
        </authorList>
    </citation>
    <scope>NUCLEOTIDE SEQUENCE</scope>
    <source>
        <strain evidence="2">CBHHK200</strain>
    </source>
</reference>
<feature type="region of interest" description="Disordered" evidence="1">
    <location>
        <begin position="390"/>
        <end position="416"/>
    </location>
</feature>
<keyword evidence="3" id="KW-1185">Reference proteome</keyword>
<evidence type="ECO:0008006" key="4">
    <source>
        <dbReference type="Google" id="ProtNLM"/>
    </source>
</evidence>
<dbReference type="Proteomes" id="UP001218188">
    <property type="component" value="Unassembled WGS sequence"/>
</dbReference>
<accession>A0AAD6S9N2</accession>
<protein>
    <recommendedName>
        <fullName evidence="4">Protein kinase domain-containing protein</fullName>
    </recommendedName>
</protein>
<evidence type="ECO:0000313" key="3">
    <source>
        <dbReference type="Proteomes" id="UP001218188"/>
    </source>
</evidence>
<dbReference type="InterPro" id="IPR011009">
    <property type="entry name" value="Kinase-like_dom_sf"/>
</dbReference>
<dbReference type="InterPro" id="IPR052396">
    <property type="entry name" value="Meiotic_Drive_Suppr_Kinase"/>
</dbReference>
<sequence length="670" mass="73676">MASHQQETDAALPPFQPPGIPQYIPPPLLASQTSWPIFPRTYQELLKFQMPLPAPDTSTTRTTAPWSGAQPPPIPLCYSYQDASIPWRALGGLERYLDTHDLWQRPTPNDARTSWRQLQDSYQGLPVTQESWLTSVLTILNLIVTALLKDLGLAHSLLTYDPHLLFSQHGDKDWLATIGLLPDAVEALVEVMDTAGGPTCLPIGPPISPPTIGGGCAFELKLSKVLLEYSHFFAEPFNTFRPLSKHVKGHAIVFKLDLQMQNRVIARRVSSYAPRYGIVYTGQYFLLAENVHPLTILSPYSQQHPQTRPFLRGPPLTSPTPGDTRVRGVGVSRIEHIVGGNGPPYPGFLALLVAINARPGMLNIEDPDPQLALPGFTAYNIVYGVKNAQAGSSGESSGTTGSGNSPGKDNTQRFQSWVPPGNHGALVSALMQTTWRTLHPLNKTRLLVKNWLYPDLVTDHLLRVVIFQFELDCFSKEPRTLVEVPQNAIEAALSRHPSSSVSDYCSPALSTAQLLFVDTCIQSGHQTSVYRGRLDGRRVVVKVYEELGFDGLLREVRAYERLLSVPTTPKSLGVFVPSDKAWAVLIVEDKGTSLASDWAAVPLTDREAIYKAVIDVHAAGVYHGDLEVRNLVRDGEGRPSVVDFGHATVDHACEQDVCSELLDLRQDLGL</sequence>
<evidence type="ECO:0000313" key="2">
    <source>
        <dbReference type="EMBL" id="KAJ7023824.1"/>
    </source>
</evidence>
<name>A0AAD6S9N2_9AGAR</name>
<feature type="compositionally biased region" description="Low complexity" evidence="1">
    <location>
        <begin position="391"/>
        <end position="407"/>
    </location>
</feature>
<dbReference type="PANTHER" id="PTHR37171:SF1">
    <property type="entry name" value="SERINE_THREONINE-PROTEIN KINASE YRZF-RELATED"/>
    <property type="match status" value="1"/>
</dbReference>
<comment type="caution">
    <text evidence="2">The sequence shown here is derived from an EMBL/GenBank/DDBJ whole genome shotgun (WGS) entry which is preliminary data.</text>
</comment>
<dbReference type="EMBL" id="JARJCM010000182">
    <property type="protein sequence ID" value="KAJ7023824.1"/>
    <property type="molecule type" value="Genomic_DNA"/>
</dbReference>
<dbReference type="Gene3D" id="1.10.510.10">
    <property type="entry name" value="Transferase(Phosphotransferase) domain 1"/>
    <property type="match status" value="1"/>
</dbReference>
<gene>
    <name evidence="2" type="ORF">C8F04DRAFT_1271066</name>
</gene>
<dbReference type="AlphaFoldDB" id="A0AAD6S9N2"/>
<dbReference type="SUPFAM" id="SSF56112">
    <property type="entry name" value="Protein kinase-like (PK-like)"/>
    <property type="match status" value="1"/>
</dbReference>